<keyword evidence="3" id="KW-1185">Reference proteome</keyword>
<organism evidence="2 3">
    <name type="scientific">Chitinophaga nivalis</name>
    <dbReference type="NCBI Taxonomy" id="2991709"/>
    <lineage>
        <taxon>Bacteria</taxon>
        <taxon>Pseudomonadati</taxon>
        <taxon>Bacteroidota</taxon>
        <taxon>Chitinophagia</taxon>
        <taxon>Chitinophagales</taxon>
        <taxon>Chitinophagaceae</taxon>
        <taxon>Chitinophaga</taxon>
    </lineage>
</organism>
<comment type="caution">
    <text evidence="2">The sequence shown here is derived from an EMBL/GenBank/DDBJ whole genome shotgun (WGS) entry which is preliminary data.</text>
</comment>
<dbReference type="SMART" id="SM00554">
    <property type="entry name" value="FAS1"/>
    <property type="match status" value="1"/>
</dbReference>
<evidence type="ECO:0000313" key="3">
    <source>
        <dbReference type="Proteomes" id="UP001207742"/>
    </source>
</evidence>
<name>A0ABT3IIZ9_9BACT</name>
<feature type="domain" description="FAS1" evidence="1">
    <location>
        <begin position="187"/>
        <end position="349"/>
    </location>
</feature>
<dbReference type="InterPro" id="IPR050904">
    <property type="entry name" value="Adhesion/Biosynth-related"/>
</dbReference>
<dbReference type="Gene3D" id="2.30.180.10">
    <property type="entry name" value="FAS1 domain"/>
    <property type="match status" value="2"/>
</dbReference>
<accession>A0ABT3IIZ9</accession>
<dbReference type="InterPro" id="IPR036378">
    <property type="entry name" value="FAS1_dom_sf"/>
</dbReference>
<proteinExistence type="predicted"/>
<dbReference type="Pfam" id="PF02469">
    <property type="entry name" value="Fasciclin"/>
    <property type="match status" value="2"/>
</dbReference>
<dbReference type="PROSITE" id="PS50213">
    <property type="entry name" value="FAS1"/>
    <property type="match status" value="2"/>
</dbReference>
<feature type="domain" description="FAS1" evidence="1">
    <location>
        <begin position="39"/>
        <end position="182"/>
    </location>
</feature>
<dbReference type="PROSITE" id="PS51257">
    <property type="entry name" value="PROKAR_LIPOPROTEIN"/>
    <property type="match status" value="1"/>
</dbReference>
<reference evidence="2 3" key="1">
    <citation type="submission" date="2022-10" db="EMBL/GenBank/DDBJ databases">
        <title>Chitinophaga nivalis PC15 sp. nov., isolated from Pyeongchang county, South Korea.</title>
        <authorList>
            <person name="Trinh H.N."/>
        </authorList>
    </citation>
    <scope>NUCLEOTIDE SEQUENCE [LARGE SCALE GENOMIC DNA]</scope>
    <source>
        <strain evidence="2 3">PC14</strain>
    </source>
</reference>
<dbReference type="SUPFAM" id="SSF82153">
    <property type="entry name" value="FAS1 domain"/>
    <property type="match status" value="2"/>
</dbReference>
<dbReference type="EMBL" id="JAPDNS010000001">
    <property type="protein sequence ID" value="MCW3483928.1"/>
    <property type="molecule type" value="Genomic_DNA"/>
</dbReference>
<evidence type="ECO:0000259" key="1">
    <source>
        <dbReference type="PROSITE" id="PS50213"/>
    </source>
</evidence>
<dbReference type="Proteomes" id="UP001207742">
    <property type="component" value="Unassembled WGS sequence"/>
</dbReference>
<evidence type="ECO:0000313" key="2">
    <source>
        <dbReference type="EMBL" id="MCW3483928.1"/>
    </source>
</evidence>
<dbReference type="PANTHER" id="PTHR10900">
    <property type="entry name" value="PERIOSTIN-RELATED"/>
    <property type="match status" value="1"/>
</dbReference>
<dbReference type="PANTHER" id="PTHR10900:SF77">
    <property type="entry name" value="FI19380P1"/>
    <property type="match status" value="1"/>
</dbReference>
<protein>
    <submittedName>
        <fullName evidence="2">Fasciclin domain-containing protein</fullName>
    </submittedName>
</protein>
<sequence>MKGKHSSQHILFTTFVLLAALLCSCKHEDLTVPKPNKHIRPAGDFIKNNYDFRLFYAALEYTGLATELNGKGPFTVLAPANQAFNELGVQLPEDFKKMNKDSLRFVMAYHILPMRLFSTDIPANGVDVRYATLAGKQLYASLAMFFPNNPYPQNYFTFGGCVLDNRDIVLANGVMHTLKKLQKPFPGVTVQAWLAARPAYSLYVAGLKKFGLWDALAQPGRFTIFAPDNKAFADAGITAADIAALNPASYIGARLFGAYILYDRQYFITDKTIFQIINEESRYTYKLKDDEGEFVLTAYYSEFTVSVAGKLKGGSQPVFLGSVTAPSNTWAKMDNLCENGIVHQLPGILVRPDQALK</sequence>
<dbReference type="InterPro" id="IPR000782">
    <property type="entry name" value="FAS1_domain"/>
</dbReference>
<gene>
    <name evidence="2" type="ORF">OL497_08490</name>
</gene>
<dbReference type="RefSeq" id="WP_264729447.1">
    <property type="nucleotide sequence ID" value="NZ_JAPDNR010000001.1"/>
</dbReference>